<dbReference type="PANTHER" id="PTHR46600">
    <property type="entry name" value="THAP DOMAIN-CONTAINING"/>
    <property type="match status" value="1"/>
</dbReference>
<evidence type="ECO:0000256" key="4">
    <source>
        <dbReference type="ARBA" id="ARBA00023125"/>
    </source>
</evidence>
<keyword evidence="8" id="KW-1185">Reference proteome</keyword>
<feature type="compositionally biased region" description="Basic residues" evidence="5">
    <location>
        <begin position="564"/>
        <end position="593"/>
    </location>
</feature>
<dbReference type="GO" id="GO:0008270">
    <property type="term" value="F:zinc ion binding"/>
    <property type="evidence" value="ECO:0007669"/>
    <property type="project" value="UniProtKB-KW"/>
</dbReference>
<evidence type="ECO:0000256" key="3">
    <source>
        <dbReference type="ARBA" id="ARBA00022833"/>
    </source>
</evidence>
<dbReference type="EMBL" id="JACEEZ010023867">
    <property type="protein sequence ID" value="KAG0710837.1"/>
    <property type="molecule type" value="Genomic_DNA"/>
</dbReference>
<dbReference type="Proteomes" id="UP000770661">
    <property type="component" value="Unassembled WGS sequence"/>
</dbReference>
<feature type="domain" description="THAP-type" evidence="6">
    <location>
        <begin position="357"/>
        <end position="424"/>
    </location>
</feature>
<feature type="region of interest" description="Disordered" evidence="5">
    <location>
        <begin position="507"/>
        <end position="618"/>
    </location>
</feature>
<comment type="caution">
    <text evidence="7">The sequence shown here is derived from an EMBL/GenBank/DDBJ whole genome shotgun (WGS) entry which is preliminary data.</text>
</comment>
<protein>
    <recommendedName>
        <fullName evidence="6">THAP-type domain-containing protein</fullName>
    </recommendedName>
</protein>
<dbReference type="SMART" id="SM00692">
    <property type="entry name" value="DM3"/>
    <property type="match status" value="2"/>
</dbReference>
<dbReference type="InterPro" id="IPR026516">
    <property type="entry name" value="THAP1/10"/>
</dbReference>
<keyword evidence="1" id="KW-0479">Metal-binding</keyword>
<feature type="domain" description="THAP-type" evidence="6">
    <location>
        <begin position="283"/>
        <end position="356"/>
    </location>
</feature>
<name>A0A8J5CKC6_CHIOP</name>
<dbReference type="InterPro" id="IPR006612">
    <property type="entry name" value="THAP_Znf"/>
</dbReference>
<keyword evidence="3" id="KW-0862">Zinc</keyword>
<dbReference type="GO" id="GO:0043565">
    <property type="term" value="F:sequence-specific DNA binding"/>
    <property type="evidence" value="ECO:0007669"/>
    <property type="project" value="InterPro"/>
</dbReference>
<dbReference type="SUPFAM" id="SSF57716">
    <property type="entry name" value="Glucocorticoid receptor-like (DNA-binding domain)"/>
    <property type="match status" value="2"/>
</dbReference>
<proteinExistence type="predicted"/>
<dbReference type="PANTHER" id="PTHR46600:SF11">
    <property type="entry name" value="THAP DOMAIN-CONTAINING PROTEIN 10"/>
    <property type="match status" value="1"/>
</dbReference>
<evidence type="ECO:0000256" key="5">
    <source>
        <dbReference type="SAM" id="MobiDB-lite"/>
    </source>
</evidence>
<evidence type="ECO:0000256" key="2">
    <source>
        <dbReference type="ARBA" id="ARBA00022771"/>
    </source>
</evidence>
<dbReference type="AlphaFoldDB" id="A0A8J5CKC6"/>
<gene>
    <name evidence="7" type="ORF">GWK47_021973</name>
</gene>
<accession>A0A8J5CKC6</accession>
<keyword evidence="2" id="KW-0863">Zinc-finger</keyword>
<evidence type="ECO:0000256" key="1">
    <source>
        <dbReference type="ARBA" id="ARBA00022723"/>
    </source>
</evidence>
<evidence type="ECO:0000259" key="6">
    <source>
        <dbReference type="SMART" id="SM00692"/>
    </source>
</evidence>
<evidence type="ECO:0000313" key="8">
    <source>
        <dbReference type="Proteomes" id="UP000770661"/>
    </source>
</evidence>
<dbReference type="Gene3D" id="6.20.210.20">
    <property type="entry name" value="THAP domain"/>
    <property type="match status" value="1"/>
</dbReference>
<dbReference type="OrthoDB" id="7331812at2759"/>
<keyword evidence="4" id="KW-0238">DNA-binding</keyword>
<reference evidence="7" key="1">
    <citation type="submission" date="2020-07" db="EMBL/GenBank/DDBJ databases">
        <title>The High-quality genome of the commercially important snow crab, Chionoecetes opilio.</title>
        <authorList>
            <person name="Jeong J.-H."/>
            <person name="Ryu S."/>
        </authorList>
    </citation>
    <scope>NUCLEOTIDE SEQUENCE</scope>
    <source>
        <strain evidence="7">MADBK_172401_WGS</strain>
        <tissue evidence="7">Digestive gland</tissue>
    </source>
</reference>
<dbReference type="Pfam" id="PF05485">
    <property type="entry name" value="THAP"/>
    <property type="match status" value="2"/>
</dbReference>
<feature type="compositionally biased region" description="Basic residues" evidence="5">
    <location>
        <begin position="540"/>
        <end position="556"/>
    </location>
</feature>
<organism evidence="7 8">
    <name type="scientific">Chionoecetes opilio</name>
    <name type="common">Atlantic snow crab</name>
    <name type="synonym">Cancer opilio</name>
    <dbReference type="NCBI Taxonomy" id="41210"/>
    <lineage>
        <taxon>Eukaryota</taxon>
        <taxon>Metazoa</taxon>
        <taxon>Ecdysozoa</taxon>
        <taxon>Arthropoda</taxon>
        <taxon>Crustacea</taxon>
        <taxon>Multicrustacea</taxon>
        <taxon>Malacostraca</taxon>
        <taxon>Eumalacostraca</taxon>
        <taxon>Eucarida</taxon>
        <taxon>Decapoda</taxon>
        <taxon>Pleocyemata</taxon>
        <taxon>Brachyura</taxon>
        <taxon>Eubrachyura</taxon>
        <taxon>Majoidea</taxon>
        <taxon>Majidae</taxon>
        <taxon>Chionoecetes</taxon>
    </lineage>
</organism>
<evidence type="ECO:0000313" key="7">
    <source>
        <dbReference type="EMBL" id="KAG0710837.1"/>
    </source>
</evidence>
<sequence>MGGKCDHHCPVSFKHRIRTYLLGRDASLLGAKYNVLPHINATNLTEASFTAVFSVEQEKEDTLQNELNLTAMIFATVMHSDDRKENDPENCDTDDHSINLEDAIKEEGELYLGGYIAHKFPEYKLGSNVRKGEQTSMCHVLSWNNASLMLPSTEFLLKLKVMGKIFICHHGENTLKPGKNAMQELSALMYKNVDLPQEGITFYVYSNDAALKLRPLRVGLLGNVYFGERYTSRSPPRVLNYGKRKAKGERETDYARNLKYELLNLPLPRHLQKLKPTAVPTLLLPQPEHPGLRNKWIQACGAIGVNQHARICSLHFKTSDYEKITRRYDLLQIPVPKSQRQLKASVVPTLILPTIQADEELRAKWIEISGAAKNRKTGRICSRHFESSAFERNLKYELLGIPVPPWHSRFKPGTVPTLHLHNIEDIASRAEEDDVEVEEGPLQQPLYQEFKEEDMDDTQPLYQEFKAEDEEDPLQQPLCQGFPEEDPLQQPIYQGLKEEARTHYNSHYTRGSQRRTHYNSHYTRGSQRRTHYNSHYTRGSQRRTHYTKGSQRRTHYSSHYTRGSQRRTRRTHYTKGSQRRTHYTKGSQRRTHYNSHYTKGSQRRTHYNSPYTKGSKRRKRILLVWSKRRWMIHSRSHQSRPPQTLQTVDPFKESLFDYRPPCN</sequence>
<dbReference type="InterPro" id="IPR038441">
    <property type="entry name" value="THAP_Znf_sf"/>
</dbReference>